<proteinExistence type="predicted"/>
<keyword evidence="5" id="KW-1185">Reference proteome</keyword>
<feature type="domain" description="CCHC-type" evidence="3">
    <location>
        <begin position="207"/>
        <end position="221"/>
    </location>
</feature>
<evidence type="ECO:0000313" key="4">
    <source>
        <dbReference type="EMBL" id="KAL0005143.1"/>
    </source>
</evidence>
<dbReference type="Proteomes" id="UP001459277">
    <property type="component" value="Unassembled WGS sequence"/>
</dbReference>
<keyword evidence="1" id="KW-0479">Metal-binding</keyword>
<dbReference type="GO" id="GO:0003676">
    <property type="term" value="F:nucleic acid binding"/>
    <property type="evidence" value="ECO:0007669"/>
    <property type="project" value="InterPro"/>
</dbReference>
<evidence type="ECO:0000256" key="2">
    <source>
        <dbReference type="SAM" id="MobiDB-lite"/>
    </source>
</evidence>
<feature type="compositionally biased region" description="Polar residues" evidence="2">
    <location>
        <begin position="8"/>
        <end position="21"/>
    </location>
</feature>
<feature type="region of interest" description="Disordered" evidence="2">
    <location>
        <begin position="224"/>
        <end position="269"/>
    </location>
</feature>
<comment type="caution">
    <text evidence="4">The sequence shown here is derived from an EMBL/GenBank/DDBJ whole genome shotgun (WGS) entry which is preliminary data.</text>
</comment>
<gene>
    <name evidence="4" type="ORF">SO802_012704</name>
</gene>
<accession>A0AAW2D616</accession>
<dbReference type="InterPro" id="IPR001878">
    <property type="entry name" value="Znf_CCHC"/>
</dbReference>
<feature type="region of interest" description="Disordered" evidence="2">
    <location>
        <begin position="347"/>
        <end position="370"/>
    </location>
</feature>
<dbReference type="EMBL" id="JAZDWU010000004">
    <property type="protein sequence ID" value="KAL0005143.1"/>
    <property type="molecule type" value="Genomic_DNA"/>
</dbReference>
<sequence>MGLGIGLENSQTIDRSNPPNVRETSFRDKLIGAIPGAFAKAFDFADQMEEDENSDDDDTEVNGLHREGMVAVKLTKETKNRIRKPWSKSVIVKLVVLEKGPWFIGDFFLSLRPWEPFFKPSTAIVSSFAVWVRLHELPIELYETEVLKQIGESLGRVLRIDAHTAMEARGKYARLCIQIDINKPLVNTILIGRFEQPVSYEGIHKLCFSCGRVGHKVEACPYMIRSGKDGTTPAEDDRDGVAGNSRGKHEDQRPVPDCNTPNENGDVEAEGQYGPWMVVTRKRYGSRGTKKDHHVLGSSKSAWGASLHQAGVTLERKFVGNKEWAKAQDPALKGPKLGSFQSFNIGAKDNFDANGPGPSQKAGFKASNPV</sequence>
<keyword evidence="1" id="KW-0862">Zinc</keyword>
<evidence type="ECO:0000313" key="5">
    <source>
        <dbReference type="Proteomes" id="UP001459277"/>
    </source>
</evidence>
<keyword evidence="1" id="KW-0863">Zinc-finger</keyword>
<evidence type="ECO:0000259" key="3">
    <source>
        <dbReference type="PROSITE" id="PS50158"/>
    </source>
</evidence>
<reference evidence="4 5" key="1">
    <citation type="submission" date="2024-01" db="EMBL/GenBank/DDBJ databases">
        <title>A telomere-to-telomere, gap-free genome of sweet tea (Lithocarpus litseifolius).</title>
        <authorList>
            <person name="Zhou J."/>
        </authorList>
    </citation>
    <scope>NUCLEOTIDE SEQUENCE [LARGE SCALE GENOMIC DNA]</scope>
    <source>
        <strain evidence="4">Zhou-2022a</strain>
        <tissue evidence="4">Leaf</tissue>
    </source>
</reference>
<dbReference type="InterPro" id="IPR040256">
    <property type="entry name" value="At4g02000-like"/>
</dbReference>
<dbReference type="AlphaFoldDB" id="A0AAW2D616"/>
<dbReference type="PANTHER" id="PTHR31286">
    <property type="entry name" value="GLYCINE-RICH CELL WALL STRUCTURAL PROTEIN 1.8-LIKE"/>
    <property type="match status" value="1"/>
</dbReference>
<evidence type="ECO:0000256" key="1">
    <source>
        <dbReference type="PROSITE-ProRule" id="PRU00047"/>
    </source>
</evidence>
<dbReference type="PANTHER" id="PTHR31286:SF99">
    <property type="entry name" value="DUF4283 DOMAIN-CONTAINING PROTEIN"/>
    <property type="match status" value="1"/>
</dbReference>
<name>A0AAW2D616_9ROSI</name>
<protein>
    <recommendedName>
        <fullName evidence="3">CCHC-type domain-containing protein</fullName>
    </recommendedName>
</protein>
<feature type="region of interest" description="Disordered" evidence="2">
    <location>
        <begin position="1"/>
        <end position="21"/>
    </location>
</feature>
<organism evidence="4 5">
    <name type="scientific">Lithocarpus litseifolius</name>
    <dbReference type="NCBI Taxonomy" id="425828"/>
    <lineage>
        <taxon>Eukaryota</taxon>
        <taxon>Viridiplantae</taxon>
        <taxon>Streptophyta</taxon>
        <taxon>Embryophyta</taxon>
        <taxon>Tracheophyta</taxon>
        <taxon>Spermatophyta</taxon>
        <taxon>Magnoliopsida</taxon>
        <taxon>eudicotyledons</taxon>
        <taxon>Gunneridae</taxon>
        <taxon>Pentapetalae</taxon>
        <taxon>rosids</taxon>
        <taxon>fabids</taxon>
        <taxon>Fagales</taxon>
        <taxon>Fagaceae</taxon>
        <taxon>Lithocarpus</taxon>
    </lineage>
</organism>
<dbReference type="PROSITE" id="PS50158">
    <property type="entry name" value="ZF_CCHC"/>
    <property type="match status" value="1"/>
</dbReference>
<dbReference type="GO" id="GO:0008270">
    <property type="term" value="F:zinc ion binding"/>
    <property type="evidence" value="ECO:0007669"/>
    <property type="project" value="UniProtKB-KW"/>
</dbReference>